<sequence>MRDDSMANGGVGESLLACATADVMLYEDTSKQWIRPDDPSAANSGAPNAQKLSNVQLIQDNSAKAVGFRIVAVRICDRKLLINQNIFPKLKYQAATTSFHQWRNEHRQVYGLSFSSEQDAGNSQVSNDYHHGHIPQQAQQPQQQHYSTASMNGDSGGTVFTKTLITTNNNSLLAVTTMMVTRRALAQAMAIHNITNNLSILLHINNSRVTESPATKSDLLKCRKSPQLSGQRQHPETSLPGSNNSSNSSQPGQNIYASANMLATATPTFSTSTLLDMLKLSTRTSSTSSTRPVPLRKVSNGVGNGQPAASLNRTSSSSGDNGIGSNNNSKTSTISSTNSGHSDLLKAASSSSTNCNGAEAVAEKKVNGETNSVLRPWQKTTTASIAVNAASSIANNNNASVDSPRVHRK</sequence>
<feature type="region of interest" description="Disordered" evidence="1">
    <location>
        <begin position="389"/>
        <end position="409"/>
    </location>
</feature>
<keyword evidence="3" id="KW-1185">Reference proteome</keyword>
<dbReference type="PANTHER" id="PTHR11202">
    <property type="entry name" value="SPROUTY-RELATED, EVH1 DOMAIN-CONTAINING PROTEIN FAMILY MEMBER"/>
    <property type="match status" value="1"/>
</dbReference>
<reference evidence="4" key="1">
    <citation type="submission" date="2022-11" db="UniProtKB">
        <authorList>
            <consortium name="WormBaseParasite"/>
        </authorList>
    </citation>
    <scope>IDENTIFICATION</scope>
</reference>
<evidence type="ECO:0000259" key="2">
    <source>
        <dbReference type="PROSITE" id="PS50229"/>
    </source>
</evidence>
<dbReference type="InterPro" id="IPR011993">
    <property type="entry name" value="PH-like_dom_sf"/>
</dbReference>
<dbReference type="AlphaFoldDB" id="A0A915CMZ3"/>
<feature type="compositionally biased region" description="Polar residues" evidence="1">
    <location>
        <begin position="118"/>
        <end position="127"/>
    </location>
</feature>
<evidence type="ECO:0000256" key="1">
    <source>
        <dbReference type="SAM" id="MobiDB-lite"/>
    </source>
</evidence>
<dbReference type="WBParaSite" id="jg10816">
    <property type="protein sequence ID" value="jg10816"/>
    <property type="gene ID" value="jg10816"/>
</dbReference>
<dbReference type="Proteomes" id="UP000887574">
    <property type="component" value="Unplaced"/>
</dbReference>
<dbReference type="SMART" id="SM00461">
    <property type="entry name" value="WH1"/>
    <property type="match status" value="1"/>
</dbReference>
<dbReference type="SUPFAM" id="SSF50729">
    <property type="entry name" value="PH domain-like"/>
    <property type="match status" value="1"/>
</dbReference>
<accession>A0A915CMZ3</accession>
<feature type="region of interest" description="Disordered" evidence="1">
    <location>
        <begin position="118"/>
        <end position="153"/>
    </location>
</feature>
<evidence type="ECO:0000313" key="4">
    <source>
        <dbReference type="WBParaSite" id="jg10816"/>
    </source>
</evidence>
<dbReference type="PROSITE" id="PS50229">
    <property type="entry name" value="WH1"/>
    <property type="match status" value="1"/>
</dbReference>
<dbReference type="InterPro" id="IPR000697">
    <property type="entry name" value="WH1/EVH1_dom"/>
</dbReference>
<feature type="compositionally biased region" description="Low complexity" evidence="1">
    <location>
        <begin position="282"/>
        <end position="291"/>
    </location>
</feature>
<feature type="domain" description="WH1" evidence="2">
    <location>
        <begin position="8"/>
        <end position="134"/>
    </location>
</feature>
<proteinExistence type="predicted"/>
<feature type="compositionally biased region" description="Low complexity" evidence="1">
    <location>
        <begin position="240"/>
        <end position="253"/>
    </location>
</feature>
<organism evidence="3 4">
    <name type="scientific">Ditylenchus dipsaci</name>
    <dbReference type="NCBI Taxonomy" id="166011"/>
    <lineage>
        <taxon>Eukaryota</taxon>
        <taxon>Metazoa</taxon>
        <taxon>Ecdysozoa</taxon>
        <taxon>Nematoda</taxon>
        <taxon>Chromadorea</taxon>
        <taxon>Rhabditida</taxon>
        <taxon>Tylenchina</taxon>
        <taxon>Tylenchomorpha</taxon>
        <taxon>Sphaerularioidea</taxon>
        <taxon>Anguinidae</taxon>
        <taxon>Anguininae</taxon>
        <taxon>Ditylenchus</taxon>
    </lineage>
</organism>
<dbReference type="PANTHER" id="PTHR11202:SF22">
    <property type="entry name" value="PROTEIN ENABLED"/>
    <property type="match status" value="1"/>
</dbReference>
<feature type="compositionally biased region" description="Low complexity" evidence="1">
    <location>
        <begin position="315"/>
        <end position="340"/>
    </location>
</feature>
<dbReference type="GO" id="GO:0017124">
    <property type="term" value="F:SH3 domain binding"/>
    <property type="evidence" value="ECO:0007669"/>
    <property type="project" value="TreeGrafter"/>
</dbReference>
<feature type="region of interest" description="Disordered" evidence="1">
    <location>
        <begin position="282"/>
        <end position="351"/>
    </location>
</feature>
<protein>
    <submittedName>
        <fullName evidence="4">WH1 domain-containing protein</fullName>
    </submittedName>
</protein>
<evidence type="ECO:0000313" key="3">
    <source>
        <dbReference type="Proteomes" id="UP000887574"/>
    </source>
</evidence>
<feature type="compositionally biased region" description="Low complexity" evidence="1">
    <location>
        <begin position="135"/>
        <end position="144"/>
    </location>
</feature>
<feature type="region of interest" description="Disordered" evidence="1">
    <location>
        <begin position="224"/>
        <end position="253"/>
    </location>
</feature>
<name>A0A915CMZ3_9BILA</name>
<feature type="compositionally biased region" description="Low complexity" evidence="1">
    <location>
        <begin position="389"/>
        <end position="401"/>
    </location>
</feature>
<dbReference type="Pfam" id="PF00568">
    <property type="entry name" value="WH1"/>
    <property type="match status" value="1"/>
</dbReference>
<dbReference type="Gene3D" id="2.30.29.30">
    <property type="entry name" value="Pleckstrin-homology domain (PH domain)/Phosphotyrosine-binding domain (PTB)"/>
    <property type="match status" value="1"/>
</dbReference>